<accession>A0ABQ3G1J7</accession>
<keyword evidence="1" id="KW-0472">Membrane</keyword>
<name>A0ABQ3G1J7_9BURK</name>
<reference evidence="3" key="1">
    <citation type="journal article" date="2019" name="Int. J. Syst. Evol. Microbiol.">
        <title>The Global Catalogue of Microorganisms (GCM) 10K type strain sequencing project: providing services to taxonomists for standard genome sequencing and annotation.</title>
        <authorList>
            <consortium name="The Broad Institute Genomics Platform"/>
            <consortium name="The Broad Institute Genome Sequencing Center for Infectious Disease"/>
            <person name="Wu L."/>
            <person name="Ma J."/>
        </authorList>
    </citation>
    <scope>NUCLEOTIDE SEQUENCE [LARGE SCALE GENOMIC DNA]</scope>
    <source>
        <strain evidence="3">KCTC 23314</strain>
    </source>
</reference>
<dbReference type="GO" id="GO:0016740">
    <property type="term" value="F:transferase activity"/>
    <property type="evidence" value="ECO:0007669"/>
    <property type="project" value="UniProtKB-KW"/>
</dbReference>
<organism evidence="2 3">
    <name type="scientific">Pseudorhodoferax aquiterrae</name>
    <dbReference type="NCBI Taxonomy" id="747304"/>
    <lineage>
        <taxon>Bacteria</taxon>
        <taxon>Pseudomonadati</taxon>
        <taxon>Pseudomonadota</taxon>
        <taxon>Betaproteobacteria</taxon>
        <taxon>Burkholderiales</taxon>
        <taxon>Comamonadaceae</taxon>
    </lineage>
</organism>
<evidence type="ECO:0000256" key="1">
    <source>
        <dbReference type="SAM" id="Phobius"/>
    </source>
</evidence>
<feature type="transmembrane region" description="Helical" evidence="1">
    <location>
        <begin position="331"/>
        <end position="352"/>
    </location>
</feature>
<dbReference type="CDD" id="cd06438">
    <property type="entry name" value="EpsO_like"/>
    <property type="match status" value="1"/>
</dbReference>
<feature type="transmembrane region" description="Helical" evidence="1">
    <location>
        <begin position="303"/>
        <end position="325"/>
    </location>
</feature>
<keyword evidence="1" id="KW-0812">Transmembrane</keyword>
<dbReference type="RefSeq" id="WP_189686886.1">
    <property type="nucleotide sequence ID" value="NZ_BMYK01000005.1"/>
</dbReference>
<dbReference type="PANTHER" id="PTHR48090">
    <property type="entry name" value="UNDECAPRENYL-PHOSPHATE 4-DEOXY-4-FORMAMIDO-L-ARABINOSE TRANSFERASE-RELATED"/>
    <property type="match status" value="1"/>
</dbReference>
<dbReference type="InterPro" id="IPR029044">
    <property type="entry name" value="Nucleotide-diphossugar_trans"/>
</dbReference>
<feature type="transmembrane region" description="Helical" evidence="1">
    <location>
        <begin position="12"/>
        <end position="33"/>
    </location>
</feature>
<gene>
    <name evidence="2" type="ORF">GCM10007320_20760</name>
</gene>
<dbReference type="Gene3D" id="3.90.550.10">
    <property type="entry name" value="Spore Coat Polysaccharide Biosynthesis Protein SpsA, Chain A"/>
    <property type="match status" value="1"/>
</dbReference>
<evidence type="ECO:0000313" key="2">
    <source>
        <dbReference type="EMBL" id="GHC79676.1"/>
    </source>
</evidence>
<dbReference type="PANTHER" id="PTHR48090:SF6">
    <property type="entry name" value="SLR5056 PROTEIN"/>
    <property type="match status" value="1"/>
</dbReference>
<comment type="caution">
    <text evidence="2">The sequence shown here is derived from an EMBL/GenBank/DDBJ whole genome shotgun (WGS) entry which is preliminary data.</text>
</comment>
<dbReference type="InterPro" id="IPR050256">
    <property type="entry name" value="Glycosyltransferase_2"/>
</dbReference>
<dbReference type="SUPFAM" id="SSF53448">
    <property type="entry name" value="Nucleotide-diphospho-sugar transferases"/>
    <property type="match status" value="1"/>
</dbReference>
<proteinExistence type="predicted"/>
<protein>
    <submittedName>
        <fullName evidence="2">Glycosyl transferase</fullName>
    </submittedName>
</protein>
<dbReference type="Proteomes" id="UP000626210">
    <property type="component" value="Unassembled WGS sequence"/>
</dbReference>
<dbReference type="Pfam" id="PF13641">
    <property type="entry name" value="Glyco_tranf_2_3"/>
    <property type="match status" value="1"/>
</dbReference>
<keyword evidence="2" id="KW-0808">Transferase</keyword>
<sequence length="399" mass="42546">MLDLTTGLLHGLLAAAALLAAIPAVLLLAQVLASLWPGVARAVTPAGPRPRIAIVMPAHNESSGLLPALAAAQAQLLRADRLLVVADNCSDDTAAVARGANAEVTERFNTALRGKGHALDHGVRHLAADPPDVVIVLDADCIAQAGSLERIACLSHATGRPVQATYLMTAPNDSLKARIAEFAMRVKNRVRPRGMHRMGLDCGLYGTGMAFPWPVAATAPLASSHLAEDMQLGVQLARRGTPPLFCEEAMVSSTFAGTREGEQSQRTRWEHGHLSLLLGEGPRLVAGAVFAGRMRFLMLVLDMLVPPLALLSMATLVVCAIATLAAWAMGWYLPLALALLALAALAASILLARARYASDLVSLRELLGAPLYMLAKIPMYARFLVKRQVDWVRTKRDSR</sequence>
<dbReference type="EMBL" id="BMYK01000005">
    <property type="protein sequence ID" value="GHC79676.1"/>
    <property type="molecule type" value="Genomic_DNA"/>
</dbReference>
<keyword evidence="3" id="KW-1185">Reference proteome</keyword>
<keyword evidence="1" id="KW-1133">Transmembrane helix</keyword>
<evidence type="ECO:0000313" key="3">
    <source>
        <dbReference type="Proteomes" id="UP000626210"/>
    </source>
</evidence>